<evidence type="ECO:0000259" key="1">
    <source>
        <dbReference type="Pfam" id="PF02800"/>
    </source>
</evidence>
<dbReference type="GO" id="GO:0016620">
    <property type="term" value="F:oxidoreductase activity, acting on the aldehyde or oxo group of donors, NAD or NADP as acceptor"/>
    <property type="evidence" value="ECO:0007669"/>
    <property type="project" value="InterPro"/>
</dbReference>
<dbReference type="Proteomes" id="UP000694547">
    <property type="component" value="Chromosome 17"/>
</dbReference>
<organism evidence="2 3">
    <name type="scientific">Peromyscus maniculatus bairdii</name>
    <name type="common">Prairie deer mouse</name>
    <dbReference type="NCBI Taxonomy" id="230844"/>
    <lineage>
        <taxon>Eukaryota</taxon>
        <taxon>Metazoa</taxon>
        <taxon>Chordata</taxon>
        <taxon>Craniata</taxon>
        <taxon>Vertebrata</taxon>
        <taxon>Euteleostomi</taxon>
        <taxon>Mammalia</taxon>
        <taxon>Eutheria</taxon>
        <taxon>Euarchontoglires</taxon>
        <taxon>Glires</taxon>
        <taxon>Rodentia</taxon>
        <taxon>Myomorpha</taxon>
        <taxon>Muroidea</taxon>
        <taxon>Cricetidae</taxon>
        <taxon>Neotominae</taxon>
        <taxon>Peromyscus</taxon>
    </lineage>
</organism>
<reference evidence="2" key="3">
    <citation type="submission" date="2025-09" db="UniProtKB">
        <authorList>
            <consortium name="Ensembl"/>
        </authorList>
    </citation>
    <scope>IDENTIFICATION</scope>
</reference>
<dbReference type="InterPro" id="IPR020829">
    <property type="entry name" value="GlycerAld_3-P_DH_cat"/>
</dbReference>
<reference evidence="2" key="2">
    <citation type="submission" date="2025-08" db="UniProtKB">
        <authorList>
            <consortium name="Ensembl"/>
        </authorList>
    </citation>
    <scope>IDENTIFICATION</scope>
</reference>
<protein>
    <recommendedName>
        <fullName evidence="1">Glyceraldehyde 3-phosphate dehydrogenase catalytic domain-containing protein</fullName>
    </recommendedName>
</protein>
<dbReference type="Pfam" id="PF02800">
    <property type="entry name" value="Gp_dh_C"/>
    <property type="match status" value="1"/>
</dbReference>
<name>A0A8C8W0Q5_PERMB</name>
<dbReference type="AlphaFoldDB" id="A0A8C8W0Q5"/>
<evidence type="ECO:0000313" key="2">
    <source>
        <dbReference type="Ensembl" id="ENSPEMP00000028942.1"/>
    </source>
</evidence>
<accession>A0A8C8W0Q5</accession>
<keyword evidence="3" id="KW-1185">Reference proteome</keyword>
<reference evidence="2 3" key="1">
    <citation type="submission" date="2018-10" db="EMBL/GenBank/DDBJ databases">
        <title>Improved assembly of the deer mouse Peromyscus maniculatus genome.</title>
        <authorList>
            <person name="Lassance J.-M."/>
            <person name="Hoekstra H.E."/>
        </authorList>
    </citation>
    <scope>NUCLEOTIDE SEQUENCE [LARGE SCALE GENOMIC DNA]</scope>
</reference>
<feature type="domain" description="Glyceraldehyde 3-phosphate dehydrogenase catalytic" evidence="1">
    <location>
        <begin position="22"/>
        <end position="51"/>
    </location>
</feature>
<dbReference type="Ensembl" id="ENSPEMT00000038610.1">
    <property type="protein sequence ID" value="ENSPEMP00000028942.1"/>
    <property type="gene ID" value="ENSPEMG00000025702.1"/>
</dbReference>
<sequence length="85" mass="9071">MRSKITHSRLSAMLPAPPTAYLVPLVKVIHDSFGTVEELMTTVNAITATQKAPLGSCGMMAVGLPRTSSLHPLVLPRLWATSSQS</sequence>
<evidence type="ECO:0000313" key="3">
    <source>
        <dbReference type="Proteomes" id="UP000694547"/>
    </source>
</evidence>
<proteinExistence type="predicted"/>
<dbReference type="Gene3D" id="3.30.360.10">
    <property type="entry name" value="Dihydrodipicolinate Reductase, domain 2"/>
    <property type="match status" value="1"/>
</dbReference>
<dbReference type="GeneTree" id="ENSGT00960000189784"/>
<dbReference type="SUPFAM" id="SSF55347">
    <property type="entry name" value="Glyceraldehyde-3-phosphate dehydrogenase-like, C-terminal domain"/>
    <property type="match status" value="1"/>
</dbReference>